<dbReference type="InterPro" id="IPR014812">
    <property type="entry name" value="Vps51"/>
</dbReference>
<feature type="compositionally biased region" description="Basic residues" evidence="2">
    <location>
        <begin position="573"/>
        <end position="583"/>
    </location>
</feature>
<keyword evidence="4" id="KW-1185">Reference proteome</keyword>
<dbReference type="GO" id="GO:0007030">
    <property type="term" value="P:Golgi organization"/>
    <property type="evidence" value="ECO:0007669"/>
    <property type="project" value="TreeGrafter"/>
</dbReference>
<dbReference type="OrthoDB" id="203678at2759"/>
<dbReference type="Proteomes" id="UP000245609">
    <property type="component" value="Unassembled WGS sequence"/>
</dbReference>
<reference evidence="3 4" key="1">
    <citation type="journal article" date="2018" name="MBio">
        <title>Comparative Genomics Reveals the Core Gene Toolbox for the Fungus-Insect Symbiosis.</title>
        <authorList>
            <person name="Wang Y."/>
            <person name="Stata M."/>
            <person name="Wang W."/>
            <person name="Stajich J.E."/>
            <person name="White M.M."/>
            <person name="Moncalvo J.M."/>
        </authorList>
    </citation>
    <scope>NUCLEOTIDE SEQUENCE [LARGE SCALE GENOMIC DNA]</scope>
    <source>
        <strain evidence="3 4">SC-DP-2</strain>
    </source>
</reference>
<dbReference type="STRING" id="133381.A0A2T9ZAM2"/>
<evidence type="ECO:0000256" key="2">
    <source>
        <dbReference type="SAM" id="MobiDB-lite"/>
    </source>
</evidence>
<dbReference type="PANTHER" id="PTHR15954:SF4">
    <property type="entry name" value="VACUOLAR PROTEIN SORTING-ASSOCIATED PROTEIN 51 HOMOLOG"/>
    <property type="match status" value="1"/>
</dbReference>
<dbReference type="AlphaFoldDB" id="A0A2T9ZAM2"/>
<dbReference type="PANTHER" id="PTHR15954">
    <property type="entry name" value="VACUOLAR PROTEIN SORTING-ASSOCIATED PROTEIN 51 HOMOLOG"/>
    <property type="match status" value="1"/>
</dbReference>
<name>A0A2T9ZAM2_9FUNG</name>
<dbReference type="GO" id="GO:1990745">
    <property type="term" value="C:EARP complex"/>
    <property type="evidence" value="ECO:0007669"/>
    <property type="project" value="TreeGrafter"/>
</dbReference>
<proteinExistence type="inferred from homology"/>
<feature type="region of interest" description="Disordered" evidence="2">
    <location>
        <begin position="557"/>
        <end position="589"/>
    </location>
</feature>
<evidence type="ECO:0000313" key="4">
    <source>
        <dbReference type="Proteomes" id="UP000245609"/>
    </source>
</evidence>
<comment type="similarity">
    <text evidence="1">Belongs to the VPS51 family.</text>
</comment>
<evidence type="ECO:0000256" key="1">
    <source>
        <dbReference type="ARBA" id="ARBA00006080"/>
    </source>
</evidence>
<comment type="caution">
    <text evidence="3">The sequence shown here is derived from an EMBL/GenBank/DDBJ whole genome shotgun (WGS) entry which is preliminary data.</text>
</comment>
<dbReference type="GO" id="GO:0005829">
    <property type="term" value="C:cytosol"/>
    <property type="evidence" value="ECO:0007669"/>
    <property type="project" value="GOC"/>
</dbReference>
<dbReference type="GO" id="GO:0042147">
    <property type="term" value="P:retrograde transport, endosome to Golgi"/>
    <property type="evidence" value="ECO:0007669"/>
    <property type="project" value="TreeGrafter"/>
</dbReference>
<organism evidence="3 4">
    <name type="scientific">Smittium megazygosporum</name>
    <dbReference type="NCBI Taxonomy" id="133381"/>
    <lineage>
        <taxon>Eukaryota</taxon>
        <taxon>Fungi</taxon>
        <taxon>Fungi incertae sedis</taxon>
        <taxon>Zoopagomycota</taxon>
        <taxon>Kickxellomycotina</taxon>
        <taxon>Harpellomycetes</taxon>
        <taxon>Harpellales</taxon>
        <taxon>Legeriomycetaceae</taxon>
        <taxon>Smittium</taxon>
    </lineage>
</organism>
<evidence type="ECO:0000313" key="3">
    <source>
        <dbReference type="EMBL" id="PVV01605.1"/>
    </source>
</evidence>
<feature type="compositionally biased region" description="Low complexity" evidence="2">
    <location>
        <begin position="557"/>
        <end position="570"/>
    </location>
</feature>
<gene>
    <name evidence="3" type="ORF">BB560_003971</name>
</gene>
<dbReference type="GO" id="GO:0016020">
    <property type="term" value="C:membrane"/>
    <property type="evidence" value="ECO:0007669"/>
    <property type="project" value="TreeGrafter"/>
</dbReference>
<accession>A0A2T9ZAM2</accession>
<dbReference type="EMBL" id="MBFS01000946">
    <property type="protein sequence ID" value="PVV01605.1"/>
    <property type="molecule type" value="Genomic_DNA"/>
</dbReference>
<protein>
    <submittedName>
        <fullName evidence="3">Uncharacterized protein</fullName>
    </submittedName>
</protein>
<dbReference type="GO" id="GO:0048193">
    <property type="term" value="P:Golgi vesicle transport"/>
    <property type="evidence" value="ECO:0007669"/>
    <property type="project" value="TreeGrafter"/>
</dbReference>
<dbReference type="GO" id="GO:0000938">
    <property type="term" value="C:GARP complex"/>
    <property type="evidence" value="ECO:0007669"/>
    <property type="project" value="TreeGrafter"/>
</dbReference>
<sequence>MQQLSAKIDGIYSVGLELESSLSFQRNQLRDLARTIEFENEINKISELPEKLYKHVVYKEYDKAIHLWLKTIPVLRNHSKSNPDLVVNNEYSLTIKKIEQLVLSRWNDIQTPIDEASKCSILLTQIVPSSSGDLWKQYIEMQGERLDTQKTNWINKSRSENSELSERLLYLDSWNRVLGGFLDQFLPHKNDLLQDEIFNLHHGDLISKKKSITPKYDTNYSETGLGKTMERLKQLDINTVSEMNEGEIYGHSERVYGWQVMTQESCILAEKEFAVFSQNLVDNFEQTYTSLLGKYEYKKENCPLLLKHLDQFFEKVNSYPILLKTEGFKTCIGRIIRKLYESLFSKVFKNVVNKLFNSLFEYSNPTLGSEQVQNELFSKNIARLNLIYLVSKQPEKPSAFCEGLEKLVVSEFETDLLPLISAIALHYSHGSEKHANKGLNKPFSATDFVGDRNQLFKIFISILNTKLDNFFRDSLPLAISISFGIEFSLEHRNTKAAISRQNVDFSFIKSLSVNSNPIALLLASRFCIGLRTGLINHILAICEGALFTSSSDSSLLNSTSPPSNTAPSNSKEQRKRSSSRIKKSPLEKKSSRFSRHLEVDTNSLYALLSKITDQLAIQFIKIVGNDFVRLYASAIPTTISLYCLNSEDDLKGSMYYMWLSQNSYLLDQFHSAETKTSSSNIPKFNIQQPYNNISAFAYLIREWYSVLEDILLDLFDDNNLKLIFERVRKNSENSVSEMRSSESIGYSKFNANSAVSNKLEKSQSLIRNSPHVTSAGSFSNFSGSAKQFIQAGNTPYSPNRSYTSTSFIGTNSSLLNKVNLLFATKIDVYPPTLHSIYPSNILYRLSLVFLKGLVECWRGCNMDFFGSSSPHDLLTINFTQLAHLFTDVIFLKLLFSTYSQAVYNHKLAPEPVLPSLKLKKKLSSIRSELQTNTKGYSKVFSQSATRSRLYSISRNGAQNIAGVAKTDSLKNDATLNKESIARLSSMKSENTISSYGPLHTGATKTALGISASRELSDNGIGGKAKHQSVSSAAATPSSQILSAQMGSIFYAPQLNNDIFNENEYNSSLFMMIDDLDLAILNRYNSEMNYKNIYNSEILGADLNELAFSSYIQFF</sequence>
<dbReference type="GO" id="GO:0032456">
    <property type="term" value="P:endocytic recycling"/>
    <property type="evidence" value="ECO:0007669"/>
    <property type="project" value="TreeGrafter"/>
</dbReference>